<reference evidence="2" key="1">
    <citation type="journal article" date="2008" name="Nature">
        <title>The amphioxus genome and the evolution of the chordate karyotype.</title>
        <authorList>
            <consortium name="US DOE Joint Genome Institute (JGI-PGF)"/>
            <person name="Putnam N.H."/>
            <person name="Butts T."/>
            <person name="Ferrier D.E.K."/>
            <person name="Furlong R.F."/>
            <person name="Hellsten U."/>
            <person name="Kawashima T."/>
            <person name="Robinson-Rechavi M."/>
            <person name="Shoguchi E."/>
            <person name="Terry A."/>
            <person name="Yu J.-K."/>
            <person name="Benito-Gutierrez E.L."/>
            <person name="Dubchak I."/>
            <person name="Garcia-Fernandez J."/>
            <person name="Gibson-Brown J.J."/>
            <person name="Grigoriev I.V."/>
            <person name="Horton A.C."/>
            <person name="de Jong P.J."/>
            <person name="Jurka J."/>
            <person name="Kapitonov V.V."/>
            <person name="Kohara Y."/>
            <person name="Kuroki Y."/>
            <person name="Lindquist E."/>
            <person name="Lucas S."/>
            <person name="Osoegawa K."/>
            <person name="Pennacchio L.A."/>
            <person name="Salamov A.A."/>
            <person name="Satou Y."/>
            <person name="Sauka-Spengler T."/>
            <person name="Schmutz J."/>
            <person name="Shin-I T."/>
            <person name="Toyoda A."/>
            <person name="Bronner-Fraser M."/>
            <person name="Fujiyama A."/>
            <person name="Holland L.Z."/>
            <person name="Holland P.W.H."/>
            <person name="Satoh N."/>
            <person name="Rokhsar D.S."/>
        </authorList>
    </citation>
    <scope>NUCLEOTIDE SEQUENCE [LARGE SCALE GENOMIC DNA]</scope>
    <source>
        <strain evidence="2">S238N-H82</strain>
        <tissue evidence="2">Testes</tissue>
    </source>
</reference>
<dbReference type="EMBL" id="GG666548">
    <property type="protein sequence ID" value="EEN56780.1"/>
    <property type="molecule type" value="Genomic_DNA"/>
</dbReference>
<sequence>MAVAAKKAPKSSATQKGKKTGQKTAVTEKSAEKDAAASAVEVAAERKASAEKKATEEREKAAVTDMMNMEKDQLVKAVVDCWPYLDGVKDGTTVNARHKEYETATSWHARRE</sequence>
<proteinExistence type="predicted"/>
<evidence type="ECO:0000313" key="2">
    <source>
        <dbReference type="EMBL" id="EEN56780.1"/>
    </source>
</evidence>
<dbReference type="AlphaFoldDB" id="C3YRM5"/>
<name>C3YRM5_BRAFL</name>
<protein>
    <submittedName>
        <fullName evidence="2">Uncharacterized protein</fullName>
    </submittedName>
</protein>
<feature type="region of interest" description="Disordered" evidence="1">
    <location>
        <begin position="1"/>
        <end position="38"/>
    </location>
</feature>
<gene>
    <name evidence="2" type="ORF">BRAFLDRAFT_95056</name>
</gene>
<organism>
    <name type="scientific">Branchiostoma floridae</name>
    <name type="common">Florida lancelet</name>
    <name type="synonym">Amphioxus</name>
    <dbReference type="NCBI Taxonomy" id="7739"/>
    <lineage>
        <taxon>Eukaryota</taxon>
        <taxon>Metazoa</taxon>
        <taxon>Chordata</taxon>
        <taxon>Cephalochordata</taxon>
        <taxon>Leptocardii</taxon>
        <taxon>Amphioxiformes</taxon>
        <taxon>Branchiostomatidae</taxon>
        <taxon>Branchiostoma</taxon>
    </lineage>
</organism>
<feature type="compositionally biased region" description="Low complexity" evidence="1">
    <location>
        <begin position="1"/>
        <end position="15"/>
    </location>
</feature>
<accession>C3YRM5</accession>
<dbReference type="InParanoid" id="C3YRM5"/>
<evidence type="ECO:0000256" key="1">
    <source>
        <dbReference type="SAM" id="MobiDB-lite"/>
    </source>
</evidence>